<reference evidence="2" key="2">
    <citation type="journal article" date="2021" name="Int. J. Syst. Evol. Microbiol.">
        <title>Geomonas silvestris sp. nov., Geomonas paludis sp. nov. and Geomonas limicola sp. nov., isolated from terrestrial environments, and emended description of the genus Geomonas.</title>
        <authorList>
            <person name="Itoh H."/>
            <person name="Xu Z."/>
            <person name="Masuda Y."/>
            <person name="Ushijima N."/>
            <person name="Hayakawa C."/>
            <person name="Shiratori Y."/>
            <person name="Senoo K."/>
        </authorList>
    </citation>
    <scope>NUCLEOTIDE SEQUENCE</scope>
    <source>
        <strain evidence="2">Red736</strain>
    </source>
</reference>
<dbReference type="SUPFAM" id="SSF52091">
    <property type="entry name" value="SpoIIaa-like"/>
    <property type="match status" value="1"/>
</dbReference>
<dbReference type="Proteomes" id="UP000568888">
    <property type="component" value="Unassembled WGS sequence"/>
</dbReference>
<sequence length="120" mass="12773">MEAAQVKVSRKKERTVVTLSGEMIIANVGELRQRLLQAFAAGKPVELCVAGVTGIDVTGLQLLCSCHRTSVDRGIPCTVTGHNEALAAIAEVAGMPRLKGCVTDVDGTCFWRTDTDMVTL</sequence>
<organism evidence="2 4">
    <name type="scientific">Geomonas paludis</name>
    <dbReference type="NCBI Taxonomy" id="2740185"/>
    <lineage>
        <taxon>Bacteria</taxon>
        <taxon>Pseudomonadati</taxon>
        <taxon>Thermodesulfobacteriota</taxon>
        <taxon>Desulfuromonadia</taxon>
        <taxon>Geobacterales</taxon>
        <taxon>Geobacteraceae</taxon>
        <taxon>Geomonas</taxon>
    </lineage>
</organism>
<dbReference type="PANTHER" id="PTHR35849">
    <property type="entry name" value="BLR2341 PROTEIN"/>
    <property type="match status" value="1"/>
</dbReference>
<feature type="domain" description="STAS" evidence="1">
    <location>
        <begin position="4"/>
        <end position="95"/>
    </location>
</feature>
<accession>A0A6V8MZP6</accession>
<dbReference type="PANTHER" id="PTHR35849:SF2">
    <property type="entry name" value="BLR2341 PROTEIN"/>
    <property type="match status" value="1"/>
</dbReference>
<dbReference type="PROSITE" id="PS50801">
    <property type="entry name" value="STAS"/>
    <property type="match status" value="1"/>
</dbReference>
<evidence type="ECO:0000313" key="4">
    <source>
        <dbReference type="Proteomes" id="UP000568888"/>
    </source>
</evidence>
<dbReference type="InterPro" id="IPR052746">
    <property type="entry name" value="MlaB_ABC_Transporter"/>
</dbReference>
<reference evidence="4" key="1">
    <citation type="submission" date="2020-06" db="EMBL/GenBank/DDBJ databases">
        <title>Draft genomic sequecing of Geomonas sp. Red736.</title>
        <authorList>
            <person name="Itoh H."/>
            <person name="Xu Z.X."/>
            <person name="Ushijima N."/>
            <person name="Masuda Y."/>
            <person name="Shiratori Y."/>
            <person name="Senoo K."/>
        </authorList>
    </citation>
    <scope>NUCLEOTIDE SEQUENCE [LARGE SCALE GENOMIC DNA]</scope>
    <source>
        <strain evidence="4">Red736</strain>
    </source>
</reference>
<dbReference type="EMBL" id="BLXY01000006">
    <property type="protein sequence ID" value="GFO65107.1"/>
    <property type="molecule type" value="Genomic_DNA"/>
</dbReference>
<dbReference type="Gene3D" id="3.30.750.24">
    <property type="entry name" value="STAS domain"/>
    <property type="match status" value="1"/>
</dbReference>
<dbReference type="AlphaFoldDB" id="A0A6V8MZP6"/>
<dbReference type="Pfam" id="PF13466">
    <property type="entry name" value="STAS_2"/>
    <property type="match status" value="1"/>
</dbReference>
<reference evidence="3" key="3">
    <citation type="submission" date="2022-04" db="EMBL/GenBank/DDBJ databases">
        <authorList>
            <person name="Liu G."/>
        </authorList>
    </citation>
    <scope>NUCLEOTIDE SEQUENCE</scope>
    <source>
        <strain evidence="3">RG22</strain>
    </source>
</reference>
<gene>
    <name evidence="2" type="ORF">GMPD_30260</name>
    <name evidence="3" type="ORF">M1B72_14925</name>
</gene>
<evidence type="ECO:0000313" key="3">
    <source>
        <dbReference type="EMBL" id="UPU34735.1"/>
    </source>
</evidence>
<dbReference type="InterPro" id="IPR058548">
    <property type="entry name" value="MlaB-like_STAS"/>
</dbReference>
<dbReference type="CDD" id="cd07043">
    <property type="entry name" value="STAS_anti-anti-sigma_factors"/>
    <property type="match status" value="1"/>
</dbReference>
<dbReference type="EMBL" id="CP096574">
    <property type="protein sequence ID" value="UPU34735.1"/>
    <property type="molecule type" value="Genomic_DNA"/>
</dbReference>
<evidence type="ECO:0000259" key="1">
    <source>
        <dbReference type="PROSITE" id="PS50801"/>
    </source>
</evidence>
<proteinExistence type="predicted"/>
<keyword evidence="5" id="KW-1185">Reference proteome</keyword>
<dbReference type="InterPro" id="IPR002645">
    <property type="entry name" value="STAS_dom"/>
</dbReference>
<evidence type="ECO:0000313" key="2">
    <source>
        <dbReference type="EMBL" id="GFO65107.1"/>
    </source>
</evidence>
<name>A0A6V8MZP6_9BACT</name>
<dbReference type="RefSeq" id="WP_183348856.1">
    <property type="nucleotide sequence ID" value="NZ_BLXY01000006.1"/>
</dbReference>
<dbReference type="InterPro" id="IPR036513">
    <property type="entry name" value="STAS_dom_sf"/>
</dbReference>
<protein>
    <submittedName>
        <fullName evidence="3">STAS domain-containing protein</fullName>
    </submittedName>
    <submittedName>
        <fullName evidence="2">Sulfate transporter</fullName>
    </submittedName>
</protein>
<dbReference type="Proteomes" id="UP000831485">
    <property type="component" value="Chromosome"/>
</dbReference>
<evidence type="ECO:0000313" key="5">
    <source>
        <dbReference type="Proteomes" id="UP000831485"/>
    </source>
</evidence>